<evidence type="ECO:0000256" key="10">
    <source>
        <dbReference type="ARBA" id="ARBA00024849"/>
    </source>
</evidence>
<comment type="subcellular location">
    <subcellularLocation>
        <location evidence="12">Cytoplasm</location>
    </subcellularLocation>
    <text evidence="12">About half TF is bound to the ribosome near the polypeptide exit tunnel while the other half is free in the cytoplasm.</text>
</comment>
<dbReference type="GO" id="GO:0051301">
    <property type="term" value="P:cell division"/>
    <property type="evidence" value="ECO:0007669"/>
    <property type="project" value="UniProtKB-KW"/>
</dbReference>
<keyword evidence="5 12" id="KW-0132">Cell division</keyword>
<keyword evidence="8 12" id="KW-0413">Isomerase</keyword>
<dbReference type="Proteomes" id="UP001193384">
    <property type="component" value="Unassembled WGS sequence"/>
</dbReference>
<dbReference type="SUPFAM" id="SSF54534">
    <property type="entry name" value="FKBP-like"/>
    <property type="match status" value="1"/>
</dbReference>
<dbReference type="InterPro" id="IPR005215">
    <property type="entry name" value="Trig_fac"/>
</dbReference>
<comment type="caution">
    <text evidence="17">The sequence shown here is derived from an EMBL/GenBank/DDBJ whole genome shotgun (WGS) entry which is preliminary data.</text>
</comment>
<feature type="compositionally biased region" description="Basic and acidic residues" evidence="15">
    <location>
        <begin position="464"/>
        <end position="477"/>
    </location>
</feature>
<evidence type="ECO:0000256" key="12">
    <source>
        <dbReference type="HAMAP-Rule" id="MF_00303"/>
    </source>
</evidence>
<keyword evidence="7 12" id="KW-0143">Chaperone</keyword>
<dbReference type="Gene3D" id="3.10.50.40">
    <property type="match status" value="1"/>
</dbReference>
<dbReference type="PROSITE" id="PS50059">
    <property type="entry name" value="FKBP_PPIASE"/>
    <property type="match status" value="1"/>
</dbReference>
<dbReference type="FunFam" id="3.10.50.40:FF:000001">
    <property type="entry name" value="Trigger factor"/>
    <property type="match status" value="1"/>
</dbReference>
<evidence type="ECO:0000256" key="5">
    <source>
        <dbReference type="ARBA" id="ARBA00022618"/>
    </source>
</evidence>
<proteinExistence type="inferred from homology"/>
<evidence type="ECO:0000256" key="9">
    <source>
        <dbReference type="ARBA" id="ARBA00023306"/>
    </source>
</evidence>
<dbReference type="Gene3D" id="3.30.70.1050">
    <property type="entry name" value="Trigger factor ribosome-binding domain"/>
    <property type="match status" value="1"/>
</dbReference>
<dbReference type="RefSeq" id="WP_160574220.1">
    <property type="nucleotide sequence ID" value="NZ_CP102735.1"/>
</dbReference>
<dbReference type="GO" id="GO:0005737">
    <property type="term" value="C:cytoplasm"/>
    <property type="evidence" value="ECO:0007669"/>
    <property type="project" value="UniProtKB-SubCell"/>
</dbReference>
<evidence type="ECO:0000256" key="3">
    <source>
        <dbReference type="ARBA" id="ARBA00013194"/>
    </source>
</evidence>
<dbReference type="PIRSF" id="PIRSF003095">
    <property type="entry name" value="Trigger_factor"/>
    <property type="match status" value="1"/>
</dbReference>
<evidence type="ECO:0000256" key="13">
    <source>
        <dbReference type="PROSITE-ProRule" id="PRU00277"/>
    </source>
</evidence>
<dbReference type="EMBL" id="QQQW01000020">
    <property type="protein sequence ID" value="MXR43924.1"/>
    <property type="molecule type" value="Genomic_DNA"/>
</dbReference>
<dbReference type="HAMAP" id="MF_00303">
    <property type="entry name" value="Trigger_factor_Tig"/>
    <property type="match status" value="1"/>
</dbReference>
<dbReference type="SUPFAM" id="SSF102735">
    <property type="entry name" value="Trigger factor ribosome-binding domain"/>
    <property type="match status" value="1"/>
</dbReference>
<dbReference type="GO" id="GO:0003755">
    <property type="term" value="F:peptidyl-prolyl cis-trans isomerase activity"/>
    <property type="evidence" value="ECO:0007669"/>
    <property type="project" value="UniProtKB-UniRule"/>
</dbReference>
<evidence type="ECO:0000256" key="6">
    <source>
        <dbReference type="ARBA" id="ARBA00023110"/>
    </source>
</evidence>
<dbReference type="InterPro" id="IPR046357">
    <property type="entry name" value="PPIase_dom_sf"/>
</dbReference>
<dbReference type="InterPro" id="IPR008880">
    <property type="entry name" value="Trigger_fac_C"/>
</dbReference>
<dbReference type="EC" id="5.2.1.8" evidence="3 12"/>
<gene>
    <name evidence="12" type="primary">tig</name>
    <name evidence="17" type="ORF">DR101_03150</name>
</gene>
<evidence type="ECO:0000256" key="8">
    <source>
        <dbReference type="ARBA" id="ARBA00023235"/>
    </source>
</evidence>
<evidence type="ECO:0000313" key="18">
    <source>
        <dbReference type="Proteomes" id="UP001193384"/>
    </source>
</evidence>
<dbReference type="Pfam" id="PF05698">
    <property type="entry name" value="Trigger_C"/>
    <property type="match status" value="1"/>
</dbReference>
<evidence type="ECO:0000256" key="1">
    <source>
        <dbReference type="ARBA" id="ARBA00000971"/>
    </source>
</evidence>
<keyword evidence="9 12" id="KW-0131">Cell cycle</keyword>
<dbReference type="InterPro" id="IPR037041">
    <property type="entry name" value="Trigger_fac_C_sf"/>
</dbReference>
<comment type="function">
    <text evidence="10 12">Involved in protein export. Acts as a chaperone by maintaining the newly synthesized protein in an open conformation. Functions as a peptidyl-prolyl cis-trans isomerase.</text>
</comment>
<evidence type="ECO:0000256" key="7">
    <source>
        <dbReference type="ARBA" id="ARBA00023186"/>
    </source>
</evidence>
<reference evidence="17 18" key="1">
    <citation type="submission" date="2018-07" db="EMBL/GenBank/DDBJ databases">
        <title>Genetic characterization of Mycoplasma hyopneumoniae, M. hyorhinis and M. flocculare isolates through whole genome sequencing analysis: comparative analysis of sequence types and putative genes involved in virulence.</title>
        <authorList>
            <person name="Fourour S."/>
            <person name="Lucas P."/>
            <person name="Touzain F."/>
            <person name="Tocqueville V."/>
            <person name="Kempf I."/>
            <person name="Marois-Crehan C."/>
        </authorList>
    </citation>
    <scope>NUCLEOTIDE SEQUENCE [LARGE SCALE GENOMIC DNA]</scope>
    <source>
        <strain evidence="17 18">MHR389</strain>
    </source>
</reference>
<evidence type="ECO:0000256" key="11">
    <source>
        <dbReference type="ARBA" id="ARBA00029986"/>
    </source>
</evidence>
<sequence length="487" mass="55932">MLKRELLTESSELKITLQPEEALWKKMQAKAEAKLTKNLKIDGFRKGSVPPKLAKKHISEASILREAVSLITPELETQARQNVMADDNVLDGPIYKIEDISQTKLEISFLYPVYPTLNLPDYKNLKTKFVEPKVSKEDVDKQVQKLLESGAAFQESKQPVKNSDIVNFNFKGFIDGNAFEGGEADHFDLKIGSGNFIAGFEEQLVGMKKGEKKEIFVTFPENYHVTAYAGKEAKFKIKINKITELILPKLDEEFVKKLALEDVKTEKDLREYLSKLTFNEKLEQNRVAFQREAFAEIQKQVQIPISEKLLLNEMKRLEKLFESNLKSQGFTLKEYLEITKFTEEDIKLQMRTESINLLKNAFIYAEISKLEQIFARPEDYEFEYGKLAKFYKKPVEEVKKTFPLTQLQVNITNSKVLDKLIEYNSDKKSKVSSEKEDRKTTSNSDKTKAKETKTKTKTSAKTTTEVKKAKPKKEATKKSNPKSKATK</sequence>
<dbReference type="GO" id="GO:0006457">
    <property type="term" value="P:protein folding"/>
    <property type="evidence" value="ECO:0007669"/>
    <property type="project" value="UniProtKB-UniRule"/>
</dbReference>
<dbReference type="InterPro" id="IPR008881">
    <property type="entry name" value="Trigger_fac_ribosome-bd_bac"/>
</dbReference>
<feature type="compositionally biased region" description="Basic and acidic residues" evidence="15">
    <location>
        <begin position="428"/>
        <end position="454"/>
    </location>
</feature>
<feature type="domain" description="PPIase FKBP-type" evidence="16">
    <location>
        <begin position="163"/>
        <end position="223"/>
    </location>
</feature>
<evidence type="ECO:0000256" key="2">
    <source>
        <dbReference type="ARBA" id="ARBA00005464"/>
    </source>
</evidence>
<comment type="similarity">
    <text evidence="2 12 14">Belongs to the FKBP-type PPIase family. Tig subfamily.</text>
</comment>
<dbReference type="InterPro" id="IPR027304">
    <property type="entry name" value="Trigger_fact/SurA_dom_sf"/>
</dbReference>
<dbReference type="GO" id="GO:0015031">
    <property type="term" value="P:protein transport"/>
    <property type="evidence" value="ECO:0007669"/>
    <property type="project" value="UniProtKB-UniRule"/>
</dbReference>
<keyword evidence="12" id="KW-0963">Cytoplasm</keyword>
<dbReference type="Gene3D" id="1.10.3120.10">
    <property type="entry name" value="Trigger factor, C-terminal domain"/>
    <property type="match status" value="1"/>
</dbReference>
<dbReference type="NCBIfam" id="TIGR00115">
    <property type="entry name" value="tig"/>
    <property type="match status" value="1"/>
</dbReference>
<comment type="catalytic activity">
    <reaction evidence="1 12 13">
        <text>[protein]-peptidylproline (omega=180) = [protein]-peptidylproline (omega=0)</text>
        <dbReference type="Rhea" id="RHEA:16237"/>
        <dbReference type="Rhea" id="RHEA-COMP:10747"/>
        <dbReference type="Rhea" id="RHEA-COMP:10748"/>
        <dbReference type="ChEBI" id="CHEBI:83833"/>
        <dbReference type="ChEBI" id="CHEBI:83834"/>
        <dbReference type="EC" id="5.2.1.8"/>
    </reaction>
</comment>
<name>A0AAJ3D8A0_MESHY</name>
<dbReference type="InterPro" id="IPR001179">
    <property type="entry name" value="PPIase_FKBP_dom"/>
</dbReference>
<keyword evidence="6 12" id="KW-0697">Rotamase</keyword>
<evidence type="ECO:0000259" key="16">
    <source>
        <dbReference type="PROSITE" id="PS50059"/>
    </source>
</evidence>
<dbReference type="SUPFAM" id="SSF109998">
    <property type="entry name" value="Triger factor/SurA peptide-binding domain-like"/>
    <property type="match status" value="1"/>
</dbReference>
<protein>
    <recommendedName>
        <fullName evidence="4 12">Trigger factor</fullName>
        <shortName evidence="12">TF</shortName>
        <ecNumber evidence="3 12">5.2.1.8</ecNumber>
    </recommendedName>
    <alternativeName>
        <fullName evidence="11 12">PPIase</fullName>
    </alternativeName>
</protein>
<evidence type="ECO:0000256" key="15">
    <source>
        <dbReference type="SAM" id="MobiDB-lite"/>
    </source>
</evidence>
<feature type="region of interest" description="Disordered" evidence="15">
    <location>
        <begin position="428"/>
        <end position="487"/>
    </location>
</feature>
<evidence type="ECO:0000256" key="14">
    <source>
        <dbReference type="RuleBase" id="RU003914"/>
    </source>
</evidence>
<dbReference type="InterPro" id="IPR036611">
    <property type="entry name" value="Trigger_fac_ribosome-bd_sf"/>
</dbReference>
<dbReference type="AlphaFoldDB" id="A0AAJ3D8A0"/>
<organism evidence="17 18">
    <name type="scientific">Mesomycoplasma hyorhinis</name>
    <name type="common">Mycoplasma hyorhinis</name>
    <dbReference type="NCBI Taxonomy" id="2100"/>
    <lineage>
        <taxon>Bacteria</taxon>
        <taxon>Bacillati</taxon>
        <taxon>Mycoplasmatota</taxon>
        <taxon>Mycoplasmoidales</taxon>
        <taxon>Metamycoplasmataceae</taxon>
        <taxon>Mesomycoplasma</taxon>
    </lineage>
</organism>
<dbReference type="Pfam" id="PF00254">
    <property type="entry name" value="FKBP_C"/>
    <property type="match status" value="1"/>
</dbReference>
<evidence type="ECO:0000256" key="4">
    <source>
        <dbReference type="ARBA" id="ARBA00016902"/>
    </source>
</evidence>
<evidence type="ECO:0000313" key="17">
    <source>
        <dbReference type="EMBL" id="MXR43924.1"/>
    </source>
</evidence>
<accession>A0AAJ3D8A0</accession>
<comment type="domain">
    <text evidence="12">Consists of 3 domains; the N-terminus binds the ribosome, the middle domain has PPIase activity, while the C-terminus has intrinsic chaperone activity on its own.</text>
</comment>
<dbReference type="Pfam" id="PF05697">
    <property type="entry name" value="Trigger_N"/>
    <property type="match status" value="1"/>
</dbReference>